<evidence type="ECO:0000313" key="2">
    <source>
        <dbReference type="EMBL" id="MBR1140910.1"/>
    </source>
</evidence>
<dbReference type="Gene3D" id="3.40.190.10">
    <property type="entry name" value="Periplasmic binding protein-like II"/>
    <property type="match status" value="2"/>
</dbReference>
<accession>A0ABS5GHT1</accession>
<feature type="domain" description="SsuA/THI5-like" evidence="1">
    <location>
        <begin position="108"/>
        <end position="293"/>
    </location>
</feature>
<dbReference type="PANTHER" id="PTHR30024:SF42">
    <property type="entry name" value="ALIPHATIC SULFONATES-BINDING PROTEIN-RELATED"/>
    <property type="match status" value="1"/>
</dbReference>
<dbReference type="Proteomes" id="UP001314635">
    <property type="component" value="Unassembled WGS sequence"/>
</dbReference>
<dbReference type="Pfam" id="PF09084">
    <property type="entry name" value="NMT1"/>
    <property type="match status" value="1"/>
</dbReference>
<organism evidence="2 3">
    <name type="scientific">Bradyrhizobium denitrificans</name>
    <dbReference type="NCBI Taxonomy" id="2734912"/>
    <lineage>
        <taxon>Bacteria</taxon>
        <taxon>Pseudomonadati</taxon>
        <taxon>Pseudomonadota</taxon>
        <taxon>Alphaproteobacteria</taxon>
        <taxon>Hyphomicrobiales</taxon>
        <taxon>Nitrobacteraceae</taxon>
        <taxon>Bradyrhizobium</taxon>
    </lineage>
</organism>
<dbReference type="InterPro" id="IPR015168">
    <property type="entry name" value="SsuA/THI5"/>
</dbReference>
<evidence type="ECO:0000259" key="1">
    <source>
        <dbReference type="Pfam" id="PF09084"/>
    </source>
</evidence>
<reference evidence="3" key="1">
    <citation type="journal article" date="2021" name="ISME J.">
        <title>Evolutionary origin and ecological implication of a unique nif island in free-living Bradyrhizobium lineages.</title>
        <authorList>
            <person name="Tao J."/>
        </authorList>
    </citation>
    <scope>NUCLEOTIDE SEQUENCE [LARGE SCALE GENOMIC DNA]</scope>
    <source>
        <strain evidence="3">SZCCT0094</strain>
    </source>
</reference>
<keyword evidence="3" id="KW-1185">Reference proteome</keyword>
<gene>
    <name evidence="2" type="ORF">JQ619_34695</name>
</gene>
<evidence type="ECO:0000313" key="3">
    <source>
        <dbReference type="Proteomes" id="UP001314635"/>
    </source>
</evidence>
<comment type="caution">
    <text evidence="2">The sequence shown here is derived from an EMBL/GenBank/DDBJ whole genome shotgun (WGS) entry which is preliminary data.</text>
</comment>
<dbReference type="RefSeq" id="WP_172237232.1">
    <property type="nucleotide sequence ID" value="NZ_JABFDP010000015.1"/>
</dbReference>
<protein>
    <submittedName>
        <fullName evidence="2">ABC transporter substrate-binding protein</fullName>
    </submittedName>
</protein>
<sequence>MLNRVSPLMNIIDLSRGRKDALLLRLALLRLAQSLAAFVLLLATAFVASEPVRAEESSKSQWPAPEKLELRYQGWLGRVLYPELAEDLGYLAPVKLKWIGNTISGPQDIQAAVTGDIDFGGAFNGSILKLAAAHAPIKAVIAYIGTDAQTSGGLLTLNSSPIQNATDLVGRKIGVNTPGAYQEYLITVYLQKSGVSAEDIKKVIFVPAPPVNLAQLLRAKQLDAIFLEDILKEKVLAEGDARLLVTDYGLLGSFGYAAYILTDRFIAQYPGTSRKFVEATARAIAWAQSTPREEVIARLEKILQERNRNEDRTAVRYWKSASVGGKGGVIRPEEFESYQAWFEANGQLKPGQIRAADVYTNRFNPFAD</sequence>
<proteinExistence type="predicted"/>
<dbReference type="PANTHER" id="PTHR30024">
    <property type="entry name" value="ALIPHATIC SULFONATES-BINDING PROTEIN-RELATED"/>
    <property type="match status" value="1"/>
</dbReference>
<name>A0ABS5GHT1_9BRAD</name>
<dbReference type="SUPFAM" id="SSF53850">
    <property type="entry name" value="Periplasmic binding protein-like II"/>
    <property type="match status" value="1"/>
</dbReference>
<dbReference type="EMBL" id="JAFCLK010000051">
    <property type="protein sequence ID" value="MBR1140910.1"/>
    <property type="molecule type" value="Genomic_DNA"/>
</dbReference>